<dbReference type="STRING" id="56857.A0A200QBK7"/>
<evidence type="ECO:0000313" key="9">
    <source>
        <dbReference type="Proteomes" id="UP000195402"/>
    </source>
</evidence>
<reference evidence="8 9" key="1">
    <citation type="journal article" date="2017" name="Mol. Plant">
        <title>The Genome of Medicinal Plant Macleaya cordata Provides New Insights into Benzylisoquinoline Alkaloids Metabolism.</title>
        <authorList>
            <person name="Liu X."/>
            <person name="Liu Y."/>
            <person name="Huang P."/>
            <person name="Ma Y."/>
            <person name="Qing Z."/>
            <person name="Tang Q."/>
            <person name="Cao H."/>
            <person name="Cheng P."/>
            <person name="Zheng Y."/>
            <person name="Yuan Z."/>
            <person name="Zhou Y."/>
            <person name="Liu J."/>
            <person name="Tang Z."/>
            <person name="Zhuo Y."/>
            <person name="Zhang Y."/>
            <person name="Yu L."/>
            <person name="Huang J."/>
            <person name="Yang P."/>
            <person name="Peng Q."/>
            <person name="Zhang J."/>
            <person name="Jiang W."/>
            <person name="Zhang Z."/>
            <person name="Lin K."/>
            <person name="Ro D.K."/>
            <person name="Chen X."/>
            <person name="Xiong X."/>
            <person name="Shang Y."/>
            <person name="Huang S."/>
            <person name="Zeng J."/>
        </authorList>
    </citation>
    <scope>NUCLEOTIDE SEQUENCE [LARGE SCALE GENOMIC DNA]</scope>
    <source>
        <strain evidence="9">cv. BLH2017</strain>
        <tissue evidence="8">Root</tissue>
    </source>
</reference>
<evidence type="ECO:0000313" key="8">
    <source>
        <dbReference type="EMBL" id="OVA07839.1"/>
    </source>
</evidence>
<dbReference type="GO" id="GO:0009742">
    <property type="term" value="P:brassinosteroid mediated signaling pathway"/>
    <property type="evidence" value="ECO:0007669"/>
    <property type="project" value="UniProtKB-UniRule"/>
</dbReference>
<comment type="similarity">
    <text evidence="1 5">Belongs to the BZR/LAT61 family.</text>
</comment>
<keyword evidence="9" id="KW-1185">Reference proteome</keyword>
<keyword evidence="5" id="KW-1070">Brassinosteroid signaling pathway</keyword>
<dbReference type="PANTHER" id="PTHR31506">
    <property type="entry name" value="BES1/BZR1 HOMOLOG PROTEIN 3-RELATED"/>
    <property type="match status" value="1"/>
</dbReference>
<protein>
    <recommendedName>
        <fullName evidence="5">Protein BZR1 homolog</fullName>
    </recommendedName>
    <alternativeName>
        <fullName evidence="5">Protein BRASSINAZOLE-RESISTANT 1 homolog</fullName>
    </alternativeName>
</protein>
<dbReference type="Pfam" id="PF05687">
    <property type="entry name" value="BES1_N"/>
    <property type="match status" value="1"/>
</dbReference>
<gene>
    <name evidence="8" type="ORF">BVC80_8649g16</name>
</gene>
<proteinExistence type="inferred from homology"/>
<dbReference type="OrthoDB" id="1907033at2759"/>
<evidence type="ECO:0000256" key="6">
    <source>
        <dbReference type="SAM" id="MobiDB-lite"/>
    </source>
</evidence>
<name>A0A200QBK7_MACCD</name>
<feature type="region of interest" description="Disordered" evidence="6">
    <location>
        <begin position="22"/>
        <end position="45"/>
    </location>
</feature>
<evidence type="ECO:0000256" key="3">
    <source>
        <dbReference type="ARBA" id="ARBA00023125"/>
    </source>
</evidence>
<dbReference type="PANTHER" id="PTHR31506:SF21">
    <property type="entry name" value="PROTEIN BZR1 HOMOLOG"/>
    <property type="match status" value="1"/>
</dbReference>
<dbReference type="GO" id="GO:0003700">
    <property type="term" value="F:DNA-binding transcription factor activity"/>
    <property type="evidence" value="ECO:0007669"/>
    <property type="project" value="UniProtKB-UniRule"/>
</dbReference>
<dbReference type="GO" id="GO:0006351">
    <property type="term" value="P:DNA-templated transcription"/>
    <property type="evidence" value="ECO:0007669"/>
    <property type="project" value="InterPro"/>
</dbReference>
<comment type="caution">
    <text evidence="8">The sequence shown here is derived from an EMBL/GenBank/DDBJ whole genome shotgun (WGS) entry which is preliminary data.</text>
</comment>
<comment type="subcellular location">
    <subcellularLocation>
        <location evidence="5">Nucleus</location>
    </subcellularLocation>
</comment>
<feature type="compositionally biased region" description="Polar residues" evidence="6">
    <location>
        <begin position="26"/>
        <end position="35"/>
    </location>
</feature>
<keyword evidence="2 5" id="KW-0805">Transcription regulation</keyword>
<dbReference type="InterPro" id="IPR008540">
    <property type="entry name" value="BES1_N"/>
</dbReference>
<dbReference type="GO" id="GO:0005634">
    <property type="term" value="C:nucleus"/>
    <property type="evidence" value="ECO:0007669"/>
    <property type="project" value="UniProtKB-SubCell"/>
</dbReference>
<keyword evidence="3 5" id="KW-0238">DNA-binding</keyword>
<evidence type="ECO:0000256" key="4">
    <source>
        <dbReference type="ARBA" id="ARBA00023163"/>
    </source>
</evidence>
<dbReference type="GO" id="GO:0003677">
    <property type="term" value="F:DNA binding"/>
    <property type="evidence" value="ECO:0007669"/>
    <property type="project" value="UniProtKB-UniRule"/>
</dbReference>
<evidence type="ECO:0000259" key="7">
    <source>
        <dbReference type="Pfam" id="PF05687"/>
    </source>
</evidence>
<comment type="function">
    <text evidence="5">Functions in brassinosteroid signaling. May function as transcriptional repressor.</text>
</comment>
<evidence type="ECO:0000256" key="1">
    <source>
        <dbReference type="ARBA" id="ARBA00005909"/>
    </source>
</evidence>
<dbReference type="Proteomes" id="UP000195402">
    <property type="component" value="Unassembled WGS sequence"/>
</dbReference>
<accession>A0A200QBK7</accession>
<feature type="domain" description="BES1/BZR1 plant transcription factor N-terminal" evidence="7">
    <location>
        <begin position="29"/>
        <end position="98"/>
    </location>
</feature>
<organism evidence="8 9">
    <name type="scientific">Macleaya cordata</name>
    <name type="common">Five-seeded plume-poppy</name>
    <name type="synonym">Bocconia cordata</name>
    <dbReference type="NCBI Taxonomy" id="56857"/>
    <lineage>
        <taxon>Eukaryota</taxon>
        <taxon>Viridiplantae</taxon>
        <taxon>Streptophyta</taxon>
        <taxon>Embryophyta</taxon>
        <taxon>Tracheophyta</taxon>
        <taxon>Spermatophyta</taxon>
        <taxon>Magnoliopsida</taxon>
        <taxon>Ranunculales</taxon>
        <taxon>Papaveraceae</taxon>
        <taxon>Papaveroideae</taxon>
        <taxon>Macleaya</taxon>
    </lineage>
</organism>
<evidence type="ECO:0000256" key="5">
    <source>
        <dbReference type="RuleBase" id="RU369040"/>
    </source>
</evidence>
<dbReference type="OMA" id="AMKGCIK"/>
<evidence type="ECO:0000256" key="2">
    <source>
        <dbReference type="ARBA" id="ARBA00023015"/>
    </source>
</evidence>
<sequence>MSVVRGCIKTTKGPWKVIRKKKDGSFVSSQRNPTSVEREKNKQRERNRRLVAKKIFMGLRSYGNYELPKHADNNDVLKALCDEAGWHVEDDGTIYRKVIVFKLIIYY</sequence>
<dbReference type="AlphaFoldDB" id="A0A200QBK7"/>
<dbReference type="InterPro" id="IPR033264">
    <property type="entry name" value="BZR"/>
</dbReference>
<dbReference type="EMBL" id="MVGT01002426">
    <property type="protein sequence ID" value="OVA07839.1"/>
    <property type="molecule type" value="Genomic_DNA"/>
</dbReference>
<dbReference type="InParanoid" id="A0A200QBK7"/>
<keyword evidence="4 5" id="KW-0804">Transcription</keyword>